<proteinExistence type="inferred from homology"/>
<dbReference type="InterPro" id="IPR005097">
    <property type="entry name" value="Sacchrp_dh_NADP-bd"/>
</dbReference>
<protein>
    <recommendedName>
        <fullName evidence="3">Saccharopine dehydrogenase NADP binding domain-containing protein</fullName>
    </recommendedName>
</protein>
<dbReference type="GO" id="GO:0005811">
    <property type="term" value="C:lipid droplet"/>
    <property type="evidence" value="ECO:0007669"/>
    <property type="project" value="TreeGrafter"/>
</dbReference>
<feature type="domain" description="Saccharopine dehydrogenase NADP binding" evidence="3">
    <location>
        <begin position="8"/>
        <end position="137"/>
    </location>
</feature>
<dbReference type="InterPro" id="IPR036291">
    <property type="entry name" value="NAD(P)-bd_dom_sf"/>
</dbReference>
<sequence>MAREFDLILLGPTGYTGKFTAEYLYKAFPTTLKWALAGRSASKIEGVLREIQAENVGSAEPEIIPVQLNKSELDALAKRTRLIINCVGPYHLYSTPVVEACAENGTHYVDVTGETPWLKRIVPKYHETAKKNGAIMVPSCGVESFPADIVAWLAIDHARKKLSAEPTDAVGCIYDFKSAGLSGGTAYSILSTIESMSFSDLLKFSDSQGLVASPRPPAPQKSLLELVSGARQVPDLGALTTCPTTVADESIVNRSSTLMPAHYGPNFSFRQYLRVSNVFTATLFHYAFTIGIGLLVFAPFRWLVRQVWPAPGTGPTREETKNDISEWRVVVPTNQLGSTGKPKKVMGSIFYLGGHYELTAVAVSCAAKAILEHEDEVKSVSTGLVTPATLGQAYVDELENGGFKFQVKVLDE</sequence>
<dbReference type="OrthoDB" id="10268090at2759"/>
<name>A0A7H8QW64_TALRU</name>
<dbReference type="GO" id="GO:0005739">
    <property type="term" value="C:mitochondrion"/>
    <property type="evidence" value="ECO:0007669"/>
    <property type="project" value="TreeGrafter"/>
</dbReference>
<evidence type="ECO:0000256" key="2">
    <source>
        <dbReference type="SAM" id="Phobius"/>
    </source>
</evidence>
<dbReference type="PANTHER" id="PTHR12286">
    <property type="entry name" value="SACCHAROPINE DEHYDROGENASE-LIKE OXIDOREDUCTASE"/>
    <property type="match status" value="1"/>
</dbReference>
<dbReference type="Proteomes" id="UP000509510">
    <property type="component" value="Chromosome III"/>
</dbReference>
<evidence type="ECO:0000313" key="5">
    <source>
        <dbReference type="Proteomes" id="UP000509510"/>
    </source>
</evidence>
<accession>A0A7H8QW64</accession>
<keyword evidence="2" id="KW-0812">Transmembrane</keyword>
<dbReference type="Pfam" id="PF03435">
    <property type="entry name" value="Sacchrp_dh_NADP"/>
    <property type="match status" value="1"/>
</dbReference>
<keyword evidence="2" id="KW-0472">Membrane</keyword>
<evidence type="ECO:0000259" key="3">
    <source>
        <dbReference type="Pfam" id="PF03435"/>
    </source>
</evidence>
<dbReference type="GO" id="GO:0009247">
    <property type="term" value="P:glycolipid biosynthetic process"/>
    <property type="evidence" value="ECO:0007669"/>
    <property type="project" value="TreeGrafter"/>
</dbReference>
<dbReference type="GO" id="GO:0005886">
    <property type="term" value="C:plasma membrane"/>
    <property type="evidence" value="ECO:0007669"/>
    <property type="project" value="TreeGrafter"/>
</dbReference>
<dbReference type="EMBL" id="CP055900">
    <property type="protein sequence ID" value="QKX58280.1"/>
    <property type="molecule type" value="Genomic_DNA"/>
</dbReference>
<dbReference type="RefSeq" id="XP_035344458.1">
    <property type="nucleotide sequence ID" value="XM_035488565.1"/>
</dbReference>
<dbReference type="Gene3D" id="3.40.50.720">
    <property type="entry name" value="NAD(P)-binding Rossmann-like Domain"/>
    <property type="match status" value="1"/>
</dbReference>
<keyword evidence="2" id="KW-1133">Transmembrane helix</keyword>
<dbReference type="AlphaFoldDB" id="A0A7H8QW64"/>
<evidence type="ECO:0000313" key="4">
    <source>
        <dbReference type="EMBL" id="QKX58280.1"/>
    </source>
</evidence>
<feature type="transmembrane region" description="Helical" evidence="2">
    <location>
        <begin position="283"/>
        <end position="304"/>
    </location>
</feature>
<reference evidence="5" key="1">
    <citation type="submission" date="2020-06" db="EMBL/GenBank/DDBJ databases">
        <title>A chromosome-scale genome assembly of Talaromyces rugulosus W13939.</title>
        <authorList>
            <person name="Wang B."/>
            <person name="Guo L."/>
            <person name="Ye K."/>
            <person name="Wang L."/>
        </authorList>
    </citation>
    <scope>NUCLEOTIDE SEQUENCE [LARGE SCALE GENOMIC DNA]</scope>
    <source>
        <strain evidence="5">W13939</strain>
    </source>
</reference>
<keyword evidence="5" id="KW-1185">Reference proteome</keyword>
<evidence type="ECO:0000256" key="1">
    <source>
        <dbReference type="ARBA" id="ARBA00038048"/>
    </source>
</evidence>
<dbReference type="GeneID" id="55992899"/>
<comment type="similarity">
    <text evidence="1">Belongs to the saccharopine dehydrogenase family.</text>
</comment>
<dbReference type="SUPFAM" id="SSF51735">
    <property type="entry name" value="NAD(P)-binding Rossmann-fold domains"/>
    <property type="match status" value="1"/>
</dbReference>
<gene>
    <name evidence="4" type="ORF">TRUGW13939_05402</name>
</gene>
<dbReference type="KEGG" id="trg:TRUGW13939_05402"/>
<dbReference type="PANTHER" id="PTHR12286:SF5">
    <property type="entry name" value="SACCHAROPINE DEHYDROGENASE-LIKE OXIDOREDUCTASE"/>
    <property type="match status" value="1"/>
</dbReference>
<dbReference type="InterPro" id="IPR051276">
    <property type="entry name" value="Saccharopine_DH-like_oxidrdct"/>
</dbReference>
<organism evidence="4 5">
    <name type="scientific">Talaromyces rugulosus</name>
    <name type="common">Penicillium rugulosum</name>
    <dbReference type="NCBI Taxonomy" id="121627"/>
    <lineage>
        <taxon>Eukaryota</taxon>
        <taxon>Fungi</taxon>
        <taxon>Dikarya</taxon>
        <taxon>Ascomycota</taxon>
        <taxon>Pezizomycotina</taxon>
        <taxon>Eurotiomycetes</taxon>
        <taxon>Eurotiomycetidae</taxon>
        <taxon>Eurotiales</taxon>
        <taxon>Trichocomaceae</taxon>
        <taxon>Talaromyces</taxon>
        <taxon>Talaromyces sect. Islandici</taxon>
    </lineage>
</organism>